<feature type="compositionally biased region" description="Basic and acidic residues" evidence="1">
    <location>
        <begin position="1"/>
        <end position="26"/>
    </location>
</feature>
<proteinExistence type="predicted"/>
<reference evidence="2" key="1">
    <citation type="journal article" date="2022" name="bioRxiv">
        <title>Sequencing and chromosome-scale assembly of the giantPleurodeles waltlgenome.</title>
        <authorList>
            <person name="Brown T."/>
            <person name="Elewa A."/>
            <person name="Iarovenko S."/>
            <person name="Subramanian E."/>
            <person name="Araus A.J."/>
            <person name="Petzold A."/>
            <person name="Susuki M."/>
            <person name="Suzuki K.-i.T."/>
            <person name="Hayashi T."/>
            <person name="Toyoda A."/>
            <person name="Oliveira C."/>
            <person name="Osipova E."/>
            <person name="Leigh N.D."/>
            <person name="Simon A."/>
            <person name="Yun M.H."/>
        </authorList>
    </citation>
    <scope>NUCLEOTIDE SEQUENCE</scope>
    <source>
        <strain evidence="2">20211129_DDA</strain>
        <tissue evidence="2">Liver</tissue>
    </source>
</reference>
<name>A0AAV7R927_PLEWA</name>
<evidence type="ECO:0000313" key="3">
    <source>
        <dbReference type="Proteomes" id="UP001066276"/>
    </source>
</evidence>
<feature type="region of interest" description="Disordered" evidence="1">
    <location>
        <begin position="1"/>
        <end position="27"/>
    </location>
</feature>
<sequence length="117" mass="12904">MSGDEESFHQVSLREAEDDEGRRAAEAHLWPIGPRGRDVERSLPCLLPVSTRVARRRADGREPSRGFTRARVVLQLQKESVRGGEGHRPVPHHGWGDSTWSLTLGPLLLPLTAPTGA</sequence>
<comment type="caution">
    <text evidence="2">The sequence shown here is derived from an EMBL/GenBank/DDBJ whole genome shotgun (WGS) entry which is preliminary data.</text>
</comment>
<evidence type="ECO:0000256" key="1">
    <source>
        <dbReference type="SAM" id="MobiDB-lite"/>
    </source>
</evidence>
<keyword evidence="3" id="KW-1185">Reference proteome</keyword>
<dbReference type="EMBL" id="JANPWB010000009">
    <property type="protein sequence ID" value="KAJ1148202.1"/>
    <property type="molecule type" value="Genomic_DNA"/>
</dbReference>
<feature type="region of interest" description="Disordered" evidence="1">
    <location>
        <begin position="78"/>
        <end position="101"/>
    </location>
</feature>
<dbReference type="AlphaFoldDB" id="A0AAV7R927"/>
<organism evidence="2 3">
    <name type="scientific">Pleurodeles waltl</name>
    <name type="common">Iberian ribbed newt</name>
    <dbReference type="NCBI Taxonomy" id="8319"/>
    <lineage>
        <taxon>Eukaryota</taxon>
        <taxon>Metazoa</taxon>
        <taxon>Chordata</taxon>
        <taxon>Craniata</taxon>
        <taxon>Vertebrata</taxon>
        <taxon>Euteleostomi</taxon>
        <taxon>Amphibia</taxon>
        <taxon>Batrachia</taxon>
        <taxon>Caudata</taxon>
        <taxon>Salamandroidea</taxon>
        <taxon>Salamandridae</taxon>
        <taxon>Pleurodelinae</taxon>
        <taxon>Pleurodeles</taxon>
    </lineage>
</organism>
<accession>A0AAV7R927</accession>
<evidence type="ECO:0000313" key="2">
    <source>
        <dbReference type="EMBL" id="KAJ1148202.1"/>
    </source>
</evidence>
<gene>
    <name evidence="2" type="ORF">NDU88_001039</name>
</gene>
<dbReference type="Proteomes" id="UP001066276">
    <property type="component" value="Chromosome 5"/>
</dbReference>
<protein>
    <submittedName>
        <fullName evidence="2">Uncharacterized protein</fullName>
    </submittedName>
</protein>
<feature type="compositionally biased region" description="Basic and acidic residues" evidence="1">
    <location>
        <begin position="79"/>
        <end position="88"/>
    </location>
</feature>